<dbReference type="Proteomes" id="UP000664859">
    <property type="component" value="Unassembled WGS sequence"/>
</dbReference>
<evidence type="ECO:0000313" key="4">
    <source>
        <dbReference type="Proteomes" id="UP000664859"/>
    </source>
</evidence>
<comment type="caution">
    <text evidence="3">The sequence shown here is derived from an EMBL/GenBank/DDBJ whole genome shotgun (WGS) entry which is preliminary data.</text>
</comment>
<name>A0A835YSF3_9STRA</name>
<evidence type="ECO:0000259" key="2">
    <source>
        <dbReference type="Pfam" id="PF03457"/>
    </source>
</evidence>
<gene>
    <name evidence="3" type="ORF">JKP88DRAFT_350169</name>
</gene>
<feature type="compositionally biased region" description="Basic residues" evidence="1">
    <location>
        <begin position="666"/>
        <end position="683"/>
    </location>
</feature>
<dbReference type="Pfam" id="PF03457">
    <property type="entry name" value="HA"/>
    <property type="match status" value="1"/>
</dbReference>
<evidence type="ECO:0000313" key="3">
    <source>
        <dbReference type="EMBL" id="KAG5178760.1"/>
    </source>
</evidence>
<accession>A0A835YSF3</accession>
<dbReference type="InterPro" id="IPR005114">
    <property type="entry name" value="Helicase_assoc"/>
</dbReference>
<dbReference type="OrthoDB" id="70932at2759"/>
<organism evidence="3 4">
    <name type="scientific">Tribonema minus</name>
    <dbReference type="NCBI Taxonomy" id="303371"/>
    <lineage>
        <taxon>Eukaryota</taxon>
        <taxon>Sar</taxon>
        <taxon>Stramenopiles</taxon>
        <taxon>Ochrophyta</taxon>
        <taxon>PX clade</taxon>
        <taxon>Xanthophyceae</taxon>
        <taxon>Tribonematales</taxon>
        <taxon>Tribonemataceae</taxon>
        <taxon>Tribonema</taxon>
    </lineage>
</organism>
<keyword evidence="4" id="KW-1185">Reference proteome</keyword>
<feature type="region of interest" description="Disordered" evidence="1">
    <location>
        <begin position="656"/>
        <end position="708"/>
    </location>
</feature>
<feature type="compositionally biased region" description="Low complexity" evidence="1">
    <location>
        <begin position="693"/>
        <end position="705"/>
    </location>
</feature>
<dbReference type="PANTHER" id="PTHR37066">
    <property type="entry name" value="HELICASE-ASSOCIATED"/>
    <property type="match status" value="1"/>
</dbReference>
<feature type="domain" description="Helicase-associated" evidence="2">
    <location>
        <begin position="12"/>
        <end position="82"/>
    </location>
</feature>
<dbReference type="PANTHER" id="PTHR37066:SF1">
    <property type="entry name" value="LNS2_PITP DOMAIN-CONTAINING PROTEIN"/>
    <property type="match status" value="1"/>
</dbReference>
<dbReference type="AlphaFoldDB" id="A0A835YSF3"/>
<reference evidence="3" key="1">
    <citation type="submission" date="2021-02" db="EMBL/GenBank/DDBJ databases">
        <title>First Annotated Genome of the Yellow-green Alga Tribonema minus.</title>
        <authorList>
            <person name="Mahan K.M."/>
        </authorList>
    </citation>
    <scope>NUCLEOTIDE SEQUENCE</scope>
    <source>
        <strain evidence="3">UTEX B ZZ1240</strain>
    </source>
</reference>
<dbReference type="EMBL" id="JAFCMP010000512">
    <property type="protein sequence ID" value="KAG5178760.1"/>
    <property type="molecule type" value="Genomic_DNA"/>
</dbReference>
<protein>
    <recommendedName>
        <fullName evidence="2">Helicase-associated domain-containing protein</fullName>
    </recommendedName>
</protein>
<sequence length="765" mass="82153">MLAASATMTMDDFPQVLEALSTYKAEHGDADVPLQYVVPEGTGPEDIWGMRLGRRVAQLRNERDEYVAMYPERVQMLRSVGFEWGEGQQAPSVTAAAAAAAEAAPPAAAAAAPPAKVGRPARKPKVDDWEAVVTGLRTYAALHGDTRVPSRFAVPAEAPWPEALHGDKLGMRVNAIRSTGRYLQQFLAEGAKKASCGLLPERREERHTELDALGREERRAELDALGFEWKVRTSDDADEASAAGFEAVVEALQDLSILLMFEAVVEALQVFKSLRGHTLVPSDFVVPSTEEWPQRLWGLGLGQRCSGIRRRVRNMYVAGHPQRLQQLAAIGFDCDNKNQATETKFRKIFNALMMYRDLNGTLDVPQSFAVPGEAPWPEEWWGMKLGQSVASIRSTGTFIKAHPARRAMLEAEGFDFAARRAVKGTKVRRTKAQILEDSVLEAAAAAEREQRNAAAAAVNASMAAPAQVAVNGDAAAAAAAAGELPQIGGLGGAARTSRDAAGDAAQSLLDSLVASIKNDQIMSTAAKVAAGSSTIGEAAGLVKPEDPRAVMTQLLTEFSVPPLPGTEIPMAGWPQGLPEALMAGWPQVHGMDATRRKMGVFGAAAMRVHGVDATRRMMGVLGATAMGGDGYVSSETTAAAGRGTFLTAAASAAGARARVAPSAPERRRRRQRRRSSRRARRRGGGLFGGRAAAGGAQQGRAIPRGVNTSDMNWMTDQERLAVAMHGFDWDEFGDGFTFEQGGYYPMHGFDWDEFGDGFTFEQTCY</sequence>
<evidence type="ECO:0000256" key="1">
    <source>
        <dbReference type="SAM" id="MobiDB-lite"/>
    </source>
</evidence>
<proteinExistence type="predicted"/>